<dbReference type="CDD" id="cd00840">
    <property type="entry name" value="MPP_Mre11_N"/>
    <property type="match status" value="1"/>
</dbReference>
<dbReference type="InterPro" id="IPR004593">
    <property type="entry name" value="SbcD"/>
</dbReference>
<evidence type="ECO:0000256" key="7">
    <source>
        <dbReference type="RuleBase" id="RU363069"/>
    </source>
</evidence>
<dbReference type="GO" id="GO:0008408">
    <property type="term" value="F:3'-5' exonuclease activity"/>
    <property type="evidence" value="ECO:0007669"/>
    <property type="project" value="InterPro"/>
</dbReference>
<dbReference type="OrthoDB" id="9773856at2"/>
<proteinExistence type="inferred from homology"/>
<accession>A0A1I3ITH5</accession>
<dbReference type="InterPro" id="IPR041796">
    <property type="entry name" value="Mre11_N"/>
</dbReference>
<dbReference type="InterPro" id="IPR050535">
    <property type="entry name" value="DNA_Repair-Maintenance_Comp"/>
</dbReference>
<feature type="domain" description="Nuclease SbcCD subunit D C-terminal" evidence="9">
    <location>
        <begin position="284"/>
        <end position="389"/>
    </location>
</feature>
<comment type="similarity">
    <text evidence="1 7">Belongs to the SbcD family.</text>
</comment>
<feature type="domain" description="Calcineurin-like phosphoesterase" evidence="8">
    <location>
        <begin position="1"/>
        <end position="232"/>
    </location>
</feature>
<dbReference type="Proteomes" id="UP000198670">
    <property type="component" value="Unassembled WGS sequence"/>
</dbReference>
<dbReference type="PANTHER" id="PTHR30337">
    <property type="entry name" value="COMPONENT OF ATP-DEPENDENT DSDNA EXONUCLEASE"/>
    <property type="match status" value="1"/>
</dbReference>
<dbReference type="Pfam" id="PF00149">
    <property type="entry name" value="Metallophos"/>
    <property type="match status" value="1"/>
</dbReference>
<evidence type="ECO:0000256" key="5">
    <source>
        <dbReference type="ARBA" id="ARBA00022801"/>
    </source>
</evidence>
<evidence type="ECO:0000259" key="9">
    <source>
        <dbReference type="Pfam" id="PF12320"/>
    </source>
</evidence>
<dbReference type="InterPro" id="IPR029052">
    <property type="entry name" value="Metallo-depent_PP-like"/>
</dbReference>
<sequence length="417" mass="46536">MNILHTADWHLGQLFHEYDRTYEHQQFLDWLVQTLQREAVDVLLISGDVFDLSNPSAATIRQFYTFLNRASKACPDIQIIVTAGNHDSASRLEAPKPLLESSNIHIIGAVPKDEQGNIDVDKLIIPLTKEGDVKAWCMAVPFLRMGDYPSLTDCDNPYAEGVAALYRNLYEATKSKRQPGQAIIAMGHLHARGAETSDMDKAERLIMGGVECIAASAFPEDITYIALGHIHKAQRLGGKEHIRYCGSPLPMSFSEVNYKHQVILFTLEDGQATPPRGIEVPVTVPLLKVPSVHSRVEEALLALQQLPLSTSQDRTAAPYLQVSVLLDAPEPGLRHKVEQAIADKHVRLARIDTRYPVQKNPAEQKQTISPDELQSMKPIDVFTKVYEAKYANNVPEELMVLFNEVAQQVYEKEGDEA</sequence>
<dbReference type="GO" id="GO:0006310">
    <property type="term" value="P:DNA recombination"/>
    <property type="evidence" value="ECO:0007669"/>
    <property type="project" value="UniProtKB-KW"/>
</dbReference>
<keyword evidence="4 7" id="KW-0540">Nuclease</keyword>
<keyword evidence="7" id="KW-0255">Endonuclease</keyword>
<gene>
    <name evidence="7" type="primary">sbcD</name>
    <name evidence="10" type="ORF">SAMN05444682_104209</name>
</gene>
<protein>
    <recommendedName>
        <fullName evidence="3 7">Nuclease SbcCD subunit D</fullName>
    </recommendedName>
</protein>
<name>A0A1I3ITH5_9SPHI</name>
<evidence type="ECO:0000256" key="6">
    <source>
        <dbReference type="ARBA" id="ARBA00022839"/>
    </source>
</evidence>
<organism evidence="10 11">
    <name type="scientific">Parapedobacter indicus</name>
    <dbReference type="NCBI Taxonomy" id="1477437"/>
    <lineage>
        <taxon>Bacteria</taxon>
        <taxon>Pseudomonadati</taxon>
        <taxon>Bacteroidota</taxon>
        <taxon>Sphingobacteriia</taxon>
        <taxon>Sphingobacteriales</taxon>
        <taxon>Sphingobacteriaceae</taxon>
        <taxon>Parapedobacter</taxon>
    </lineage>
</organism>
<dbReference type="GO" id="GO:0006260">
    <property type="term" value="P:DNA replication"/>
    <property type="evidence" value="ECO:0007669"/>
    <property type="project" value="UniProtKB-KW"/>
</dbReference>
<keyword evidence="5 7" id="KW-0378">Hydrolase</keyword>
<evidence type="ECO:0000256" key="2">
    <source>
        <dbReference type="ARBA" id="ARBA00011322"/>
    </source>
</evidence>
<keyword evidence="6 7" id="KW-0269">Exonuclease</keyword>
<evidence type="ECO:0000256" key="1">
    <source>
        <dbReference type="ARBA" id="ARBA00010555"/>
    </source>
</evidence>
<evidence type="ECO:0000256" key="3">
    <source>
        <dbReference type="ARBA" id="ARBA00013365"/>
    </source>
</evidence>
<dbReference type="Gene3D" id="3.60.21.10">
    <property type="match status" value="1"/>
</dbReference>
<dbReference type="InterPro" id="IPR026843">
    <property type="entry name" value="SbcD_C"/>
</dbReference>
<dbReference type="InterPro" id="IPR004843">
    <property type="entry name" value="Calcineurin-like_PHP"/>
</dbReference>
<evidence type="ECO:0000313" key="10">
    <source>
        <dbReference type="EMBL" id="SFI51202.1"/>
    </source>
</evidence>
<comment type="subunit">
    <text evidence="2 7">Heterodimer of SbcC and SbcD.</text>
</comment>
<dbReference type="STRING" id="1477437.SAMN05444682_104209"/>
<keyword evidence="7" id="KW-0233">DNA recombination</keyword>
<dbReference type="PANTHER" id="PTHR30337:SF0">
    <property type="entry name" value="NUCLEASE SBCCD SUBUNIT D"/>
    <property type="match status" value="1"/>
</dbReference>
<dbReference type="Pfam" id="PF12320">
    <property type="entry name" value="SbcD_C"/>
    <property type="match status" value="1"/>
</dbReference>
<dbReference type="GO" id="GO:0004519">
    <property type="term" value="F:endonuclease activity"/>
    <property type="evidence" value="ECO:0007669"/>
    <property type="project" value="UniProtKB-KW"/>
</dbReference>
<dbReference type="AlphaFoldDB" id="A0A1I3ITH5"/>
<comment type="function">
    <text evidence="7">SbcCD cleaves DNA hairpin structures. These structures can inhibit DNA replication and are intermediates in certain DNA recombination reactions. The complex acts as a 3'-&gt;5' double strand exonuclease that can open hairpins. It also has a 5' single-strand endonuclease activity.</text>
</comment>
<dbReference type="SUPFAM" id="SSF56300">
    <property type="entry name" value="Metallo-dependent phosphatases"/>
    <property type="match status" value="1"/>
</dbReference>
<dbReference type="NCBIfam" id="TIGR00619">
    <property type="entry name" value="sbcd"/>
    <property type="match status" value="1"/>
</dbReference>
<keyword evidence="7" id="KW-0235">DNA replication</keyword>
<evidence type="ECO:0000259" key="8">
    <source>
        <dbReference type="Pfam" id="PF00149"/>
    </source>
</evidence>
<dbReference type="RefSeq" id="WP_090626470.1">
    <property type="nucleotide sequence ID" value="NZ_FOQO01000004.1"/>
</dbReference>
<evidence type="ECO:0000313" key="11">
    <source>
        <dbReference type="Proteomes" id="UP000198670"/>
    </source>
</evidence>
<reference evidence="10 11" key="1">
    <citation type="submission" date="2016-10" db="EMBL/GenBank/DDBJ databases">
        <authorList>
            <person name="de Groot N.N."/>
        </authorList>
    </citation>
    <scope>NUCLEOTIDE SEQUENCE [LARGE SCALE GENOMIC DNA]</scope>
    <source>
        <strain evidence="10 11">RK1</strain>
    </source>
</reference>
<keyword evidence="11" id="KW-1185">Reference proteome</keyword>
<evidence type="ECO:0000256" key="4">
    <source>
        <dbReference type="ARBA" id="ARBA00022722"/>
    </source>
</evidence>
<dbReference type="EMBL" id="FOQO01000004">
    <property type="protein sequence ID" value="SFI51202.1"/>
    <property type="molecule type" value="Genomic_DNA"/>
</dbReference>